<dbReference type="STRING" id="3476.A0A2P5ABM5"/>
<evidence type="ECO:0000256" key="1">
    <source>
        <dbReference type="SAM" id="Phobius"/>
    </source>
</evidence>
<evidence type="ECO:0000259" key="2">
    <source>
        <dbReference type="Pfam" id="PF14295"/>
    </source>
</evidence>
<evidence type="ECO:0000313" key="4">
    <source>
        <dbReference type="Proteomes" id="UP000237105"/>
    </source>
</evidence>
<name>A0A2P5ABM5_PARAD</name>
<dbReference type="Proteomes" id="UP000237105">
    <property type="component" value="Unassembled WGS sequence"/>
</dbReference>
<feature type="domain" description="Apple" evidence="2">
    <location>
        <begin position="227"/>
        <end position="294"/>
    </location>
</feature>
<dbReference type="EMBL" id="JXTB01000691">
    <property type="protein sequence ID" value="PON33945.1"/>
    <property type="molecule type" value="Genomic_DNA"/>
</dbReference>
<dbReference type="PANTHER" id="PTHR33344">
    <property type="entry name" value="OS02G0761600 PROTEIN"/>
    <property type="match status" value="1"/>
</dbReference>
<keyword evidence="1" id="KW-0812">Transmembrane</keyword>
<keyword evidence="4" id="KW-1185">Reference proteome</keyword>
<dbReference type="Pfam" id="PF14295">
    <property type="entry name" value="PAN_4"/>
    <property type="match status" value="1"/>
</dbReference>
<dbReference type="InterPro" id="IPR003609">
    <property type="entry name" value="Pan_app"/>
</dbReference>
<evidence type="ECO:0000313" key="3">
    <source>
        <dbReference type="EMBL" id="PON33945.1"/>
    </source>
</evidence>
<gene>
    <name evidence="3" type="ORF">PanWU01x14_348530</name>
</gene>
<comment type="caution">
    <text evidence="3">The sequence shown here is derived from an EMBL/GenBank/DDBJ whole genome shotgun (WGS) entry which is preliminary data.</text>
</comment>
<organism evidence="3 4">
    <name type="scientific">Parasponia andersonii</name>
    <name type="common">Sponia andersonii</name>
    <dbReference type="NCBI Taxonomy" id="3476"/>
    <lineage>
        <taxon>Eukaryota</taxon>
        <taxon>Viridiplantae</taxon>
        <taxon>Streptophyta</taxon>
        <taxon>Embryophyta</taxon>
        <taxon>Tracheophyta</taxon>
        <taxon>Spermatophyta</taxon>
        <taxon>Magnoliopsida</taxon>
        <taxon>eudicotyledons</taxon>
        <taxon>Gunneridae</taxon>
        <taxon>Pentapetalae</taxon>
        <taxon>rosids</taxon>
        <taxon>fabids</taxon>
        <taxon>Rosales</taxon>
        <taxon>Cannabaceae</taxon>
        <taxon>Parasponia</taxon>
    </lineage>
</organism>
<dbReference type="OrthoDB" id="508259at2759"/>
<dbReference type="AlphaFoldDB" id="A0A2P5ABM5"/>
<accession>A0A2P5ABM5</accession>
<dbReference type="PANTHER" id="PTHR33344:SF1">
    <property type="entry name" value="OS06G0214100 PROTEIN"/>
    <property type="match status" value="1"/>
</dbReference>
<protein>
    <submittedName>
        <fullName evidence="3">Dimethylallyl, adenosine tRNA methylthiotransferase</fullName>
    </submittedName>
</protein>
<proteinExistence type="predicted"/>
<keyword evidence="1" id="KW-1133">Transmembrane helix</keyword>
<dbReference type="Gene3D" id="3.50.4.10">
    <property type="entry name" value="Hepatocyte Growth Factor"/>
    <property type="match status" value="1"/>
</dbReference>
<keyword evidence="3" id="KW-0808">Transferase</keyword>
<reference evidence="4" key="1">
    <citation type="submission" date="2016-06" db="EMBL/GenBank/DDBJ databases">
        <title>Parallel loss of symbiosis genes in relatives of nitrogen-fixing non-legume Parasponia.</title>
        <authorList>
            <person name="Van Velzen R."/>
            <person name="Holmer R."/>
            <person name="Bu F."/>
            <person name="Rutten L."/>
            <person name="Van Zeijl A."/>
            <person name="Liu W."/>
            <person name="Santuari L."/>
            <person name="Cao Q."/>
            <person name="Sharma T."/>
            <person name="Shen D."/>
            <person name="Roswanjaya Y."/>
            <person name="Wardhani T."/>
            <person name="Kalhor M.S."/>
            <person name="Jansen J."/>
            <person name="Van den Hoogen J."/>
            <person name="Gungor B."/>
            <person name="Hartog M."/>
            <person name="Hontelez J."/>
            <person name="Verver J."/>
            <person name="Yang W.-C."/>
            <person name="Schijlen E."/>
            <person name="Repin R."/>
            <person name="Schilthuizen M."/>
            <person name="Schranz E."/>
            <person name="Heidstra R."/>
            <person name="Miyata K."/>
            <person name="Fedorova E."/>
            <person name="Kohlen W."/>
            <person name="Bisseling T."/>
            <person name="Smit S."/>
            <person name="Geurts R."/>
        </authorList>
    </citation>
    <scope>NUCLEOTIDE SEQUENCE [LARGE SCALE GENOMIC DNA]</scope>
    <source>
        <strain evidence="4">cv. WU1-14</strain>
    </source>
</reference>
<feature type="transmembrane region" description="Helical" evidence="1">
    <location>
        <begin position="26"/>
        <end position="50"/>
    </location>
</feature>
<keyword evidence="1" id="KW-0472">Membrane</keyword>
<dbReference type="GO" id="GO:0016740">
    <property type="term" value="F:transferase activity"/>
    <property type="evidence" value="ECO:0007669"/>
    <property type="project" value="UniProtKB-KW"/>
</dbReference>
<sequence>MARGGEYWGTQGRVGKWGCSYKRTTLIVCLFNILVALFVLRSLYASLYIYPDTYSRTVVKYTPDQIRKMEESLWIRRDAEPVELVKLVKKFENELSSEVIGSELPQHLKQSLTEDVIQRLKTLGANANISEQREAVEGWRKEKLNETKQLALERGTVDLTIPRQEADMLARALESNWAVLCKEIGLWIPPEIINREHNDKPEGEEESEDDILPGRPVPAECHAELHTDYDGAAVRWGLTFHRESAADCCQACLDQAKRAKPGEKKCNIWVYCPSEEGCYSPDIYQHKQQECWLKYAEKPKLNFKDKYPESYRNSHPTAPFIVPWVSGVISA</sequence>